<dbReference type="InterPro" id="IPR036955">
    <property type="entry name" value="AP2/ERF_dom_sf"/>
</dbReference>
<dbReference type="GO" id="GO:0005634">
    <property type="term" value="C:nucleus"/>
    <property type="evidence" value="ECO:0007669"/>
    <property type="project" value="UniProtKB-SubCell"/>
</dbReference>
<dbReference type="AlphaFoldDB" id="A0A7S4E6R6"/>
<protein>
    <recommendedName>
        <fullName evidence="7">AP2/ERF domain-containing protein</fullName>
    </recommendedName>
</protein>
<evidence type="ECO:0000313" key="8">
    <source>
        <dbReference type="EMBL" id="CAE0693692.1"/>
    </source>
</evidence>
<accession>A0A7S4E6R6</accession>
<evidence type="ECO:0000256" key="6">
    <source>
        <dbReference type="SAM" id="MobiDB-lite"/>
    </source>
</evidence>
<dbReference type="GO" id="GO:0003677">
    <property type="term" value="F:DNA binding"/>
    <property type="evidence" value="ECO:0007669"/>
    <property type="project" value="UniProtKB-KW"/>
</dbReference>
<evidence type="ECO:0000256" key="1">
    <source>
        <dbReference type="ARBA" id="ARBA00004123"/>
    </source>
</evidence>
<keyword evidence="10" id="KW-1185">Reference proteome</keyword>
<dbReference type="EMBL" id="HBIW01010699">
    <property type="protein sequence ID" value="CAE0693692.1"/>
    <property type="molecule type" value="Transcribed_RNA"/>
</dbReference>
<reference evidence="8" key="1">
    <citation type="submission" date="2021-01" db="EMBL/GenBank/DDBJ databases">
        <authorList>
            <person name="Corre E."/>
            <person name="Pelletier E."/>
            <person name="Niang G."/>
            <person name="Scheremetjew M."/>
            <person name="Finn R."/>
            <person name="Kale V."/>
            <person name="Holt S."/>
            <person name="Cochrane G."/>
            <person name="Meng A."/>
            <person name="Brown T."/>
            <person name="Cohen L."/>
        </authorList>
    </citation>
    <scope>NUCLEOTIDE SEQUENCE</scope>
    <source>
        <strain evidence="8">CCMP1756</strain>
    </source>
</reference>
<dbReference type="OrthoDB" id="10657554at2759"/>
<dbReference type="InterPro" id="IPR016177">
    <property type="entry name" value="DNA-bd_dom_sf"/>
</dbReference>
<dbReference type="InterPro" id="IPR001471">
    <property type="entry name" value="AP2/ERF_dom"/>
</dbReference>
<keyword evidence="4" id="KW-0804">Transcription</keyword>
<dbReference type="SUPFAM" id="SSF54171">
    <property type="entry name" value="DNA-binding domain"/>
    <property type="match status" value="2"/>
</dbReference>
<evidence type="ECO:0000313" key="10">
    <source>
        <dbReference type="Proteomes" id="UP000789595"/>
    </source>
</evidence>
<proteinExistence type="predicted"/>
<evidence type="ECO:0000256" key="4">
    <source>
        <dbReference type="ARBA" id="ARBA00023163"/>
    </source>
</evidence>
<evidence type="ECO:0000313" key="9">
    <source>
        <dbReference type="EMBL" id="CAH0370371.1"/>
    </source>
</evidence>
<name>A0A7S4E6R6_9STRA</name>
<feature type="region of interest" description="Disordered" evidence="6">
    <location>
        <begin position="209"/>
        <end position="240"/>
    </location>
</feature>
<keyword evidence="2" id="KW-0805">Transcription regulation</keyword>
<dbReference type="GO" id="GO:0003700">
    <property type="term" value="F:DNA-binding transcription factor activity"/>
    <property type="evidence" value="ECO:0007669"/>
    <property type="project" value="InterPro"/>
</dbReference>
<comment type="subcellular location">
    <subcellularLocation>
        <location evidence="1">Nucleus</location>
    </subcellularLocation>
</comment>
<organism evidence="8">
    <name type="scientific">Pelagomonas calceolata</name>
    <dbReference type="NCBI Taxonomy" id="35677"/>
    <lineage>
        <taxon>Eukaryota</taxon>
        <taxon>Sar</taxon>
        <taxon>Stramenopiles</taxon>
        <taxon>Ochrophyta</taxon>
        <taxon>Pelagophyceae</taxon>
        <taxon>Pelagomonadales</taxon>
        <taxon>Pelagomonadaceae</taxon>
        <taxon>Pelagomonas</taxon>
    </lineage>
</organism>
<dbReference type="Proteomes" id="UP000789595">
    <property type="component" value="Unassembled WGS sequence"/>
</dbReference>
<reference evidence="9" key="2">
    <citation type="submission" date="2021-11" db="EMBL/GenBank/DDBJ databases">
        <authorList>
            <consortium name="Genoscope - CEA"/>
            <person name="William W."/>
        </authorList>
    </citation>
    <scope>NUCLEOTIDE SEQUENCE</scope>
</reference>
<evidence type="ECO:0000256" key="3">
    <source>
        <dbReference type="ARBA" id="ARBA00023125"/>
    </source>
</evidence>
<dbReference type="EMBL" id="CAKKNE010000003">
    <property type="protein sequence ID" value="CAH0370371.1"/>
    <property type="molecule type" value="Genomic_DNA"/>
</dbReference>
<keyword evidence="5" id="KW-0539">Nucleus</keyword>
<evidence type="ECO:0000259" key="7">
    <source>
        <dbReference type="PROSITE" id="PS51032"/>
    </source>
</evidence>
<keyword evidence="3" id="KW-0238">DNA-binding</keyword>
<feature type="domain" description="AP2/ERF" evidence="7">
    <location>
        <begin position="158"/>
        <end position="216"/>
    </location>
</feature>
<feature type="compositionally biased region" description="Basic and acidic residues" evidence="6">
    <location>
        <begin position="20"/>
        <end position="31"/>
    </location>
</feature>
<evidence type="ECO:0000256" key="5">
    <source>
        <dbReference type="ARBA" id="ARBA00023242"/>
    </source>
</evidence>
<sequence>MELPPPHVLLQLDAIIVAQRESDGDNERVGDAPDEDGDTTVAYDSGDETVAYVSGGARTMSSRFWGVVWNRERNKWQAQYLDADGKRRSIGRFDDEEEAARAVNKAIRDAGLEGKRKTNAVDATGALVPKPSGPHNKLDRSGVIAPDTARAPTETTSKYWGVSWSKQRRRWKACYSDANCERLYIGLFDTQEQAAHAVNAAIRRAGLQGKRKTNPVVDGKLVPRERPAAGHGPRYKRRRR</sequence>
<feature type="domain" description="AP2/ERF" evidence="7">
    <location>
        <begin position="63"/>
        <end position="121"/>
    </location>
</feature>
<dbReference type="PROSITE" id="PS51032">
    <property type="entry name" value="AP2_ERF"/>
    <property type="match status" value="2"/>
</dbReference>
<gene>
    <name evidence="8" type="ORF">PCAL00307_LOCUS9128</name>
    <name evidence="9" type="ORF">PECAL_3P02510</name>
</gene>
<feature type="region of interest" description="Disordered" evidence="6">
    <location>
        <begin position="20"/>
        <end position="40"/>
    </location>
</feature>
<dbReference type="Gene3D" id="3.30.730.10">
    <property type="entry name" value="AP2/ERF domain"/>
    <property type="match status" value="2"/>
</dbReference>
<evidence type="ECO:0000256" key="2">
    <source>
        <dbReference type="ARBA" id="ARBA00023015"/>
    </source>
</evidence>